<dbReference type="AlphaFoldDB" id="A0A371AZJ2"/>
<dbReference type="PANTHER" id="PTHR40137">
    <property type="entry name" value="PROTEIN GVPK 1"/>
    <property type="match status" value="1"/>
</dbReference>
<name>A0A371AZJ2_9FIRM</name>
<evidence type="ECO:0000256" key="2">
    <source>
        <dbReference type="ARBA" id="ARBA00035108"/>
    </source>
</evidence>
<comment type="caution">
    <text evidence="4">The sequence shown here is derived from an EMBL/GenBank/DDBJ whole genome shotgun (WGS) entry which is preliminary data.</text>
</comment>
<evidence type="ECO:0000256" key="1">
    <source>
        <dbReference type="ARBA" id="ARBA00022987"/>
    </source>
</evidence>
<dbReference type="GO" id="GO:0031412">
    <property type="term" value="P:gas vesicle organization"/>
    <property type="evidence" value="ECO:0007669"/>
    <property type="project" value="InterPro"/>
</dbReference>
<accession>A0A371AZJ2</accession>
<dbReference type="InterPro" id="IPR007805">
    <property type="entry name" value="GvpK"/>
</dbReference>
<keyword evidence="5" id="KW-1185">Reference proteome</keyword>
<dbReference type="EMBL" id="QRCT01000009">
    <property type="protein sequence ID" value="RDU24981.1"/>
    <property type="molecule type" value="Genomic_DNA"/>
</dbReference>
<comment type="subcellular location">
    <subcellularLocation>
        <location evidence="2">Gas vesicle</location>
    </subcellularLocation>
</comment>
<dbReference type="Proteomes" id="UP000255036">
    <property type="component" value="Unassembled WGS sequence"/>
</dbReference>
<dbReference type="OrthoDB" id="1448580at2"/>
<organism evidence="4 5">
    <name type="scientific">Anaerosacchariphilus polymeriproducens</name>
    <dbReference type="NCBI Taxonomy" id="1812858"/>
    <lineage>
        <taxon>Bacteria</taxon>
        <taxon>Bacillati</taxon>
        <taxon>Bacillota</taxon>
        <taxon>Clostridia</taxon>
        <taxon>Lachnospirales</taxon>
        <taxon>Lachnospiraceae</taxon>
        <taxon>Anaerosacchariphilus</taxon>
    </lineage>
</organism>
<proteinExistence type="inferred from homology"/>
<keyword evidence="1" id="KW-0304">Gas vesicle</keyword>
<gene>
    <name evidence="4" type="ORF">DWV06_01770</name>
</gene>
<comment type="similarity">
    <text evidence="3">Belongs to the gas vesicle GvpK family.</text>
</comment>
<evidence type="ECO:0000313" key="5">
    <source>
        <dbReference type="Proteomes" id="UP000255036"/>
    </source>
</evidence>
<reference evidence="4 5" key="1">
    <citation type="submission" date="2018-07" db="EMBL/GenBank/DDBJ databases">
        <title>Anaerosacharophilus polymeroproducens gen. nov. sp. nov., an anaerobic bacterium isolated from salt field.</title>
        <authorList>
            <person name="Kim W."/>
            <person name="Yang S.-H."/>
            <person name="Oh J."/>
            <person name="Lee J.-H."/>
            <person name="Kwon K.K."/>
        </authorList>
    </citation>
    <scope>NUCLEOTIDE SEQUENCE [LARGE SCALE GENOMIC DNA]</scope>
    <source>
        <strain evidence="4 5">MCWD5</strain>
    </source>
</reference>
<evidence type="ECO:0000256" key="3">
    <source>
        <dbReference type="ARBA" id="ARBA00035659"/>
    </source>
</evidence>
<dbReference type="PANTHER" id="PTHR40137:SF2">
    <property type="entry name" value="PROTEIN GVPK 1"/>
    <property type="match status" value="1"/>
</dbReference>
<protein>
    <submittedName>
        <fullName evidence="4">Gas vesicle protein K</fullName>
    </submittedName>
</protein>
<evidence type="ECO:0000313" key="4">
    <source>
        <dbReference type="EMBL" id="RDU24981.1"/>
    </source>
</evidence>
<dbReference type="RefSeq" id="WP_115480465.1">
    <property type="nucleotide sequence ID" value="NZ_QRCT01000009.1"/>
</dbReference>
<dbReference type="GO" id="GO:0031411">
    <property type="term" value="C:gas vesicle"/>
    <property type="evidence" value="ECO:0007669"/>
    <property type="project" value="UniProtKB-SubCell"/>
</dbReference>
<dbReference type="Pfam" id="PF05121">
    <property type="entry name" value="GvpK"/>
    <property type="match status" value="1"/>
</dbReference>
<sequence>MALEIDEDNLKHGLLGLIMALVEIIRDALKHQARKRMLGETLTSEEMEKLGNALMELDIAIENIKEEQGITESVKGVRDGLDEVVDSVVDRLLNPERWAEDAEENV</sequence>